<dbReference type="EC" id="2.8.4.4" evidence="8"/>
<dbReference type="Gene3D" id="3.40.50.12160">
    <property type="entry name" value="Methylthiotransferase, N-terminal domain"/>
    <property type="match status" value="1"/>
</dbReference>
<comment type="caution">
    <text evidence="12">The sequence shown here is derived from an EMBL/GenBank/DDBJ whole genome shotgun (WGS) entry which is preliminary data.</text>
</comment>
<dbReference type="RefSeq" id="WP_125032075.1">
    <property type="nucleotide sequence ID" value="NZ_JAPXVP010000023.1"/>
</dbReference>
<dbReference type="NCBIfam" id="TIGR01125">
    <property type="entry name" value="30S ribosomal protein S12 methylthiotransferase RimO"/>
    <property type="match status" value="1"/>
</dbReference>
<dbReference type="PANTHER" id="PTHR43837">
    <property type="entry name" value="RIBOSOMAL PROTEIN S12 METHYLTHIOTRANSFERASE RIMO"/>
    <property type="match status" value="1"/>
</dbReference>
<keyword evidence="13" id="KW-1185">Reference proteome</keyword>
<feature type="domain" description="MTTase N-terminal" evidence="10">
    <location>
        <begin position="4"/>
        <end position="122"/>
    </location>
</feature>
<dbReference type="GO" id="GO:0006400">
    <property type="term" value="P:tRNA modification"/>
    <property type="evidence" value="ECO:0007669"/>
    <property type="project" value="InterPro"/>
</dbReference>
<dbReference type="GO" id="GO:0005840">
    <property type="term" value="C:ribosome"/>
    <property type="evidence" value="ECO:0007669"/>
    <property type="project" value="UniProtKB-KW"/>
</dbReference>
<dbReference type="Gene3D" id="3.80.30.20">
    <property type="entry name" value="tm_1862 like domain"/>
    <property type="match status" value="1"/>
</dbReference>
<dbReference type="GO" id="GO:0051539">
    <property type="term" value="F:4 iron, 4 sulfur cluster binding"/>
    <property type="evidence" value="ECO:0007669"/>
    <property type="project" value="UniProtKB-UniRule"/>
</dbReference>
<keyword evidence="2 8" id="KW-0963">Cytoplasm</keyword>
<feature type="binding site" evidence="8">
    <location>
        <position position="85"/>
    </location>
    <ligand>
        <name>[4Fe-4S] cluster</name>
        <dbReference type="ChEBI" id="CHEBI:49883"/>
        <label>1</label>
    </ligand>
</feature>
<feature type="binding site" evidence="8">
    <location>
        <position position="13"/>
    </location>
    <ligand>
        <name>[4Fe-4S] cluster</name>
        <dbReference type="ChEBI" id="CHEBI:49883"/>
        <label>1</label>
    </ligand>
</feature>
<keyword evidence="7 8" id="KW-0411">Iron-sulfur</keyword>
<comment type="cofactor">
    <cofactor evidence="8">
        <name>[4Fe-4S] cluster</name>
        <dbReference type="ChEBI" id="CHEBI:49883"/>
    </cofactor>
    <text evidence="8">Binds 2 [4Fe-4S] clusters. One cluster is coordinated with 3 cysteines and an exchangeable S-adenosyl-L-methionine.</text>
</comment>
<evidence type="ECO:0000256" key="3">
    <source>
        <dbReference type="ARBA" id="ARBA00022679"/>
    </source>
</evidence>
<comment type="catalytic activity">
    <reaction evidence="8">
        <text>L-aspartate(89)-[ribosomal protein uS12]-hydrogen + (sulfur carrier)-SH + AH2 + 2 S-adenosyl-L-methionine = 3-methylsulfanyl-L-aspartate(89)-[ribosomal protein uS12]-hydrogen + (sulfur carrier)-H + 5'-deoxyadenosine + L-methionine + A + S-adenosyl-L-homocysteine + 2 H(+)</text>
        <dbReference type="Rhea" id="RHEA:37087"/>
        <dbReference type="Rhea" id="RHEA-COMP:10460"/>
        <dbReference type="Rhea" id="RHEA-COMP:10461"/>
        <dbReference type="Rhea" id="RHEA-COMP:14737"/>
        <dbReference type="Rhea" id="RHEA-COMP:14739"/>
        <dbReference type="ChEBI" id="CHEBI:13193"/>
        <dbReference type="ChEBI" id="CHEBI:15378"/>
        <dbReference type="ChEBI" id="CHEBI:17319"/>
        <dbReference type="ChEBI" id="CHEBI:17499"/>
        <dbReference type="ChEBI" id="CHEBI:29917"/>
        <dbReference type="ChEBI" id="CHEBI:29961"/>
        <dbReference type="ChEBI" id="CHEBI:57844"/>
        <dbReference type="ChEBI" id="CHEBI:57856"/>
        <dbReference type="ChEBI" id="CHEBI:59789"/>
        <dbReference type="ChEBI" id="CHEBI:64428"/>
        <dbReference type="ChEBI" id="CHEBI:73599"/>
        <dbReference type="EC" id="2.8.4.4"/>
    </reaction>
</comment>
<feature type="binding site" evidence="8">
    <location>
        <position position="51"/>
    </location>
    <ligand>
        <name>[4Fe-4S] cluster</name>
        <dbReference type="ChEBI" id="CHEBI:49883"/>
        <label>1</label>
    </ligand>
</feature>
<dbReference type="InterPro" id="IPR005840">
    <property type="entry name" value="Ribosomal_uS12_MeSTrfase_RimO"/>
</dbReference>
<evidence type="ECO:0000256" key="4">
    <source>
        <dbReference type="ARBA" id="ARBA00022691"/>
    </source>
</evidence>
<dbReference type="SUPFAM" id="SSF102114">
    <property type="entry name" value="Radical SAM enzymes"/>
    <property type="match status" value="1"/>
</dbReference>
<dbReference type="GO" id="GO:0005829">
    <property type="term" value="C:cytosol"/>
    <property type="evidence" value="ECO:0007669"/>
    <property type="project" value="TreeGrafter"/>
</dbReference>
<keyword evidence="12" id="KW-0689">Ribosomal protein</keyword>
<dbReference type="InterPro" id="IPR023404">
    <property type="entry name" value="rSAM_horseshoe"/>
</dbReference>
<feature type="binding site" evidence="8">
    <location>
        <position position="146"/>
    </location>
    <ligand>
        <name>[4Fe-4S] cluster</name>
        <dbReference type="ChEBI" id="CHEBI:49883"/>
        <label>2</label>
        <note>4Fe-4S-S-AdoMet</note>
    </ligand>
</feature>
<dbReference type="InterPro" id="IPR020612">
    <property type="entry name" value="Methylthiotransferase_CS"/>
</dbReference>
<evidence type="ECO:0000259" key="10">
    <source>
        <dbReference type="PROSITE" id="PS51449"/>
    </source>
</evidence>
<dbReference type="SFLD" id="SFLDG01061">
    <property type="entry name" value="methylthiotransferase"/>
    <property type="match status" value="1"/>
</dbReference>
<dbReference type="SFLD" id="SFLDG01082">
    <property type="entry name" value="B12-binding_domain_containing"/>
    <property type="match status" value="1"/>
</dbReference>
<dbReference type="FunFam" id="3.80.30.20:FF:000001">
    <property type="entry name" value="tRNA-2-methylthio-N(6)-dimethylallyladenosine synthase 2"/>
    <property type="match status" value="1"/>
</dbReference>
<feature type="domain" description="TRAM" evidence="9">
    <location>
        <begin position="366"/>
        <end position="433"/>
    </location>
</feature>
<comment type="subcellular location">
    <subcellularLocation>
        <location evidence="8">Cytoplasm</location>
    </subcellularLocation>
</comment>
<dbReference type="Pfam" id="PF00919">
    <property type="entry name" value="UPF0004"/>
    <property type="match status" value="1"/>
</dbReference>
<dbReference type="SFLD" id="SFLDF00274">
    <property type="entry name" value="ribosomal_protein_S12_methylth"/>
    <property type="match status" value="1"/>
</dbReference>
<dbReference type="PROSITE" id="PS01278">
    <property type="entry name" value="MTTASE_RADICAL"/>
    <property type="match status" value="1"/>
</dbReference>
<keyword evidence="3 8" id="KW-0808">Transferase</keyword>
<dbReference type="InterPro" id="IPR012340">
    <property type="entry name" value="NA-bd_OB-fold"/>
</dbReference>
<dbReference type="InterPro" id="IPR006638">
    <property type="entry name" value="Elp3/MiaA/NifB-like_rSAM"/>
</dbReference>
<evidence type="ECO:0000313" key="13">
    <source>
        <dbReference type="Proteomes" id="UP000285794"/>
    </source>
</evidence>
<name>A0A425XWV0_9BACT</name>
<dbReference type="Pfam" id="PF18693">
    <property type="entry name" value="TRAM_2"/>
    <property type="match status" value="1"/>
</dbReference>
<feature type="binding site" evidence="8">
    <location>
        <position position="153"/>
    </location>
    <ligand>
        <name>[4Fe-4S] cluster</name>
        <dbReference type="ChEBI" id="CHEBI:49883"/>
        <label>2</label>
        <note>4Fe-4S-S-AdoMet</note>
    </ligand>
</feature>
<dbReference type="InterPro" id="IPR007197">
    <property type="entry name" value="rSAM"/>
</dbReference>
<dbReference type="InterPro" id="IPR005839">
    <property type="entry name" value="Methylthiotransferase"/>
</dbReference>
<dbReference type="PANTHER" id="PTHR43837:SF1">
    <property type="entry name" value="RIBOSOMAL PROTEIN US12 METHYLTHIOTRANSFERASE RIMO"/>
    <property type="match status" value="1"/>
</dbReference>
<dbReference type="SFLD" id="SFLDS00029">
    <property type="entry name" value="Radical_SAM"/>
    <property type="match status" value="1"/>
</dbReference>
<evidence type="ECO:0000256" key="6">
    <source>
        <dbReference type="ARBA" id="ARBA00023004"/>
    </source>
</evidence>
<dbReference type="EMBL" id="QQWG01000026">
    <property type="protein sequence ID" value="RRG19123.1"/>
    <property type="molecule type" value="Genomic_DNA"/>
</dbReference>
<sequence>MSQNKINIVSLGCSKNLVDTELLMKQLDANQFEVSCDEDNSDARTIIINTCGFIGDAKEESIDMILQFADAKKEGLIDTLFVMGCLSERYRDDLAIEIPEVDKFFGKFEWKSIVKELNKEYKPDFSNMRMITTPKHFAYLKVSEGCNRGCSYCAIPIITGKHISRPVEEIVEEATNLAATGVKEFLVIAQDLSYYGHDLYGKSMLAELVEKLSEVEGLEWIKLHYAYPTQFPYDILKVMRENPKVCRYLDIALQHSSDNVLGLMRRGINREQTVELINRIREEVPGITLRTTMLVGHPGETEADMEDLKAFVKEMKFERLGVFPYSNEDDTYAAINYTDDIPQEVKEARKDEIMELQQEISRQSNQARIGERMRVIIDRKDEDFYFGRTEFDSYEVDPEVLISSENFKLKIGEMYDVEVTDVEDYDLFAIVVA</sequence>
<dbReference type="CDD" id="cd01335">
    <property type="entry name" value="Radical_SAM"/>
    <property type="match status" value="1"/>
</dbReference>
<dbReference type="Gene3D" id="2.40.50.140">
    <property type="entry name" value="Nucleic acid-binding proteins"/>
    <property type="match status" value="1"/>
</dbReference>
<evidence type="ECO:0000256" key="7">
    <source>
        <dbReference type="ARBA" id="ARBA00023014"/>
    </source>
</evidence>
<accession>A0A425XWV0</accession>
<evidence type="ECO:0000256" key="1">
    <source>
        <dbReference type="ARBA" id="ARBA00022485"/>
    </source>
</evidence>
<evidence type="ECO:0000313" key="12">
    <source>
        <dbReference type="EMBL" id="RRG19123.1"/>
    </source>
</evidence>
<keyword evidence="5 8" id="KW-0479">Metal-binding</keyword>
<dbReference type="InterPro" id="IPR038135">
    <property type="entry name" value="Methylthiotransferase_N_sf"/>
</dbReference>
<feature type="binding site" evidence="8">
    <location>
        <position position="150"/>
    </location>
    <ligand>
        <name>[4Fe-4S] cluster</name>
        <dbReference type="ChEBI" id="CHEBI:49883"/>
        <label>2</label>
        <note>4Fe-4S-S-AdoMet</note>
    </ligand>
</feature>
<dbReference type="PROSITE" id="PS51918">
    <property type="entry name" value="RADICAL_SAM"/>
    <property type="match status" value="1"/>
</dbReference>
<gene>
    <name evidence="8 12" type="primary">rimO</name>
    <name evidence="12" type="ORF">DWB61_16860</name>
</gene>
<keyword evidence="1 8" id="KW-0004">4Fe-4S</keyword>
<evidence type="ECO:0000259" key="9">
    <source>
        <dbReference type="PROSITE" id="PS50926"/>
    </source>
</evidence>
<evidence type="ECO:0000259" key="11">
    <source>
        <dbReference type="PROSITE" id="PS51918"/>
    </source>
</evidence>
<dbReference type="InterPro" id="IPR002792">
    <property type="entry name" value="TRAM_dom"/>
</dbReference>
<keyword evidence="4 8" id="KW-0949">S-adenosyl-L-methionine</keyword>
<dbReference type="InterPro" id="IPR013848">
    <property type="entry name" value="Methylthiotransferase_N"/>
</dbReference>
<organism evidence="12 13">
    <name type="scientific">Ancylomarina euxinus</name>
    <dbReference type="NCBI Taxonomy" id="2283627"/>
    <lineage>
        <taxon>Bacteria</taxon>
        <taxon>Pseudomonadati</taxon>
        <taxon>Bacteroidota</taxon>
        <taxon>Bacteroidia</taxon>
        <taxon>Marinilabiliales</taxon>
        <taxon>Marinifilaceae</taxon>
        <taxon>Ancylomarina</taxon>
    </lineage>
</organism>
<feature type="domain" description="Radical SAM core" evidence="11">
    <location>
        <begin position="132"/>
        <end position="363"/>
    </location>
</feature>
<comment type="function">
    <text evidence="8">Catalyzes the methylthiolation of an aspartic acid residue of ribosomal protein uS12.</text>
</comment>
<evidence type="ECO:0000256" key="2">
    <source>
        <dbReference type="ARBA" id="ARBA00022490"/>
    </source>
</evidence>
<comment type="similarity">
    <text evidence="8">Belongs to the methylthiotransferase family. RimO subfamily.</text>
</comment>
<dbReference type="OrthoDB" id="9805215at2"/>
<dbReference type="GO" id="GO:0103039">
    <property type="term" value="F:protein methylthiotransferase activity"/>
    <property type="evidence" value="ECO:0007669"/>
    <property type="project" value="UniProtKB-EC"/>
</dbReference>
<reference evidence="12 13" key="1">
    <citation type="submission" date="2018-07" db="EMBL/GenBank/DDBJ databases">
        <title>Draft genome sequence of Ancylomarina sp. M1P.</title>
        <authorList>
            <person name="Yadav S."/>
            <person name="Villanueva L."/>
            <person name="Damste J.S.S."/>
        </authorList>
    </citation>
    <scope>NUCLEOTIDE SEQUENCE [LARGE SCALE GENOMIC DNA]</scope>
    <source>
        <strain evidence="12 13">M1P</strain>
    </source>
</reference>
<dbReference type="Proteomes" id="UP000285794">
    <property type="component" value="Unassembled WGS sequence"/>
</dbReference>
<dbReference type="GO" id="GO:0035599">
    <property type="term" value="F:aspartic acid methylthiotransferase activity"/>
    <property type="evidence" value="ECO:0007669"/>
    <property type="project" value="TreeGrafter"/>
</dbReference>
<evidence type="ECO:0000256" key="8">
    <source>
        <dbReference type="HAMAP-Rule" id="MF_01865"/>
    </source>
</evidence>
<proteinExistence type="inferred from homology"/>
<dbReference type="Pfam" id="PF04055">
    <property type="entry name" value="Radical_SAM"/>
    <property type="match status" value="1"/>
</dbReference>
<dbReference type="NCBIfam" id="TIGR00089">
    <property type="entry name" value="MiaB/RimO family radical SAM methylthiotransferase"/>
    <property type="match status" value="1"/>
</dbReference>
<dbReference type="AlphaFoldDB" id="A0A425XWV0"/>
<keyword evidence="12" id="KW-0687">Ribonucleoprotein</keyword>
<dbReference type="PROSITE" id="PS50926">
    <property type="entry name" value="TRAM"/>
    <property type="match status" value="1"/>
</dbReference>
<protein>
    <recommendedName>
        <fullName evidence="8">Ribosomal protein uS12 methylthiotransferase RimO</fullName>
        <shortName evidence="8">uS12 MTTase</shortName>
        <shortName evidence="8">uS12 methylthiotransferase</shortName>
        <ecNumber evidence="8">2.8.4.4</ecNumber>
    </recommendedName>
    <alternativeName>
        <fullName evidence="8">Ribosomal protein uS12 (aspartate-C(3))-methylthiotransferase</fullName>
    </alternativeName>
    <alternativeName>
        <fullName evidence="8">Ribosome maturation factor RimO</fullName>
    </alternativeName>
</protein>
<evidence type="ECO:0000256" key="5">
    <source>
        <dbReference type="ARBA" id="ARBA00022723"/>
    </source>
</evidence>
<dbReference type="InterPro" id="IPR058240">
    <property type="entry name" value="rSAM_sf"/>
</dbReference>
<dbReference type="GO" id="GO:0046872">
    <property type="term" value="F:metal ion binding"/>
    <property type="evidence" value="ECO:0007669"/>
    <property type="project" value="UniProtKB-KW"/>
</dbReference>
<dbReference type="SMART" id="SM00729">
    <property type="entry name" value="Elp3"/>
    <property type="match status" value="1"/>
</dbReference>
<keyword evidence="6 8" id="KW-0408">Iron</keyword>
<dbReference type="HAMAP" id="MF_01865">
    <property type="entry name" value="MTTase_RimO"/>
    <property type="match status" value="1"/>
</dbReference>
<dbReference type="PROSITE" id="PS51449">
    <property type="entry name" value="MTTASE_N"/>
    <property type="match status" value="1"/>
</dbReference>